<organism evidence="3 4">
    <name type="scientific">Methanothrix harundinacea</name>
    <dbReference type="NCBI Taxonomy" id="301375"/>
    <lineage>
        <taxon>Archaea</taxon>
        <taxon>Methanobacteriati</taxon>
        <taxon>Methanobacteriota</taxon>
        <taxon>Stenosarchaea group</taxon>
        <taxon>Methanomicrobia</taxon>
        <taxon>Methanotrichales</taxon>
        <taxon>Methanotrichaceae</taxon>
        <taxon>Methanothrix</taxon>
    </lineage>
</organism>
<reference evidence="3 4" key="1">
    <citation type="journal article" date="2015" name="MBio">
        <title>Genome-Resolved Metagenomic Analysis Reveals Roles for Candidate Phyla and Other Microbial Community Members in Biogeochemical Transformations in Oil Reservoirs.</title>
        <authorList>
            <person name="Hu P."/>
            <person name="Tom L."/>
            <person name="Singh A."/>
            <person name="Thomas B.C."/>
            <person name="Baker B.J."/>
            <person name="Piceno Y.M."/>
            <person name="Andersen G.L."/>
            <person name="Banfield J.F."/>
        </authorList>
    </citation>
    <scope>NUCLEOTIDE SEQUENCE [LARGE SCALE GENOMIC DNA]</scope>
    <source>
        <strain evidence="3">57_489</strain>
    </source>
</reference>
<evidence type="ECO:0000259" key="2">
    <source>
        <dbReference type="Pfam" id="PF13649"/>
    </source>
</evidence>
<dbReference type="SUPFAM" id="SSF53335">
    <property type="entry name" value="S-adenosyl-L-methionine-dependent methyltransferases"/>
    <property type="match status" value="1"/>
</dbReference>
<dbReference type="Gene3D" id="3.40.50.150">
    <property type="entry name" value="Vaccinia Virus protein VP39"/>
    <property type="match status" value="1"/>
</dbReference>
<dbReference type="GO" id="GO:0032259">
    <property type="term" value="P:methylation"/>
    <property type="evidence" value="ECO:0007669"/>
    <property type="project" value="UniProtKB-KW"/>
</dbReference>
<dbReference type="CDD" id="cd02440">
    <property type="entry name" value="AdoMet_MTases"/>
    <property type="match status" value="1"/>
</dbReference>
<feature type="compositionally biased region" description="Basic and acidic residues" evidence="1">
    <location>
        <begin position="43"/>
        <end position="76"/>
    </location>
</feature>
<dbReference type="GO" id="GO:0008168">
    <property type="term" value="F:methyltransferase activity"/>
    <property type="evidence" value="ECO:0007669"/>
    <property type="project" value="UniProtKB-KW"/>
</dbReference>
<dbReference type="PANTHER" id="PTHR43667">
    <property type="entry name" value="CYCLOPROPANE-FATTY-ACYL-PHOSPHOLIPID SYNTHASE"/>
    <property type="match status" value="1"/>
</dbReference>
<dbReference type="PATRIC" id="fig|301375.7.peg.719"/>
<evidence type="ECO:0000256" key="1">
    <source>
        <dbReference type="SAM" id="MobiDB-lite"/>
    </source>
</evidence>
<evidence type="ECO:0000313" key="4">
    <source>
        <dbReference type="Proteomes" id="UP000057043"/>
    </source>
</evidence>
<dbReference type="InterPro" id="IPR029063">
    <property type="entry name" value="SAM-dependent_MTases_sf"/>
</dbReference>
<dbReference type="Pfam" id="PF13649">
    <property type="entry name" value="Methyltransf_25"/>
    <property type="match status" value="1"/>
</dbReference>
<feature type="region of interest" description="Disordered" evidence="1">
    <location>
        <begin position="43"/>
        <end position="77"/>
    </location>
</feature>
<dbReference type="PANTHER" id="PTHR43667:SF2">
    <property type="entry name" value="FATTY ACID C-METHYL TRANSFERASE"/>
    <property type="match status" value="1"/>
</dbReference>
<gene>
    <name evidence="3" type="ORF">XD72_2203</name>
</gene>
<feature type="domain" description="Methyltransferase" evidence="2">
    <location>
        <begin position="89"/>
        <end position="177"/>
    </location>
</feature>
<proteinExistence type="predicted"/>
<evidence type="ECO:0000313" key="3">
    <source>
        <dbReference type="EMBL" id="KUK43420.1"/>
    </source>
</evidence>
<keyword evidence="3" id="KW-0808">Transferase</keyword>
<name>A0A117LEX4_9EURY</name>
<dbReference type="AlphaFoldDB" id="A0A117LEX4"/>
<dbReference type="InterPro" id="IPR050723">
    <property type="entry name" value="CFA/CMAS"/>
</dbReference>
<comment type="caution">
    <text evidence="3">The sequence shown here is derived from an EMBL/GenBank/DDBJ whole genome shotgun (WGS) entry which is preliminary data.</text>
</comment>
<protein>
    <submittedName>
        <fullName evidence="3">Methyltransferase, putative</fullName>
    </submittedName>
</protein>
<dbReference type="InterPro" id="IPR041698">
    <property type="entry name" value="Methyltransf_25"/>
</dbReference>
<dbReference type="Proteomes" id="UP000057043">
    <property type="component" value="Unassembled WGS sequence"/>
</dbReference>
<dbReference type="EMBL" id="LGFT01000075">
    <property type="protein sequence ID" value="KUK43420.1"/>
    <property type="molecule type" value="Genomic_DNA"/>
</dbReference>
<accession>A0A117LEX4</accession>
<sequence length="304" mass="35210">MIRDGADGDSPRSHIYIFYIMEGKELTGFINWNELRKAIISEGRKGRGRESSEEMWDKRAKEFNKSTREKSDRTEEQVASFRLDPDWSVLDVGAGTGRLSVPIAKRVRTVTAVDQSRGMLDCLRENIAGEGLANVTCLQKRWEEVQLGVDIEPHDVVIASHSLGMFDLQEAVAKMDAAAKRRVYILTAAGKWFFDDLEEELWEREFDGHTRRGGWRSDYMLLYNILHDMGIYANVEIRDAEHVQRYESLDEAVGRWREMRDIPEEKVEDLREYLSKKMIEDENGLVSKRRAKSAMIWWPKDEGS</sequence>
<keyword evidence="3" id="KW-0489">Methyltransferase</keyword>